<proteinExistence type="predicted"/>
<dbReference type="EMBL" id="FNPE01000002">
    <property type="protein sequence ID" value="SDY00120.1"/>
    <property type="molecule type" value="Genomic_DNA"/>
</dbReference>
<evidence type="ECO:0000313" key="2">
    <source>
        <dbReference type="EMBL" id="QPS81259.1"/>
    </source>
</evidence>
<evidence type="ECO:0000313" key="3">
    <source>
        <dbReference type="EMBL" id="SDY00120.1"/>
    </source>
</evidence>
<evidence type="ECO:0000256" key="1">
    <source>
        <dbReference type="SAM" id="Phobius"/>
    </source>
</evidence>
<keyword evidence="1" id="KW-0812">Transmembrane</keyword>
<organism evidence="3 4">
    <name type="scientific">Delftia lacustris</name>
    <dbReference type="NCBI Taxonomy" id="558537"/>
    <lineage>
        <taxon>Bacteria</taxon>
        <taxon>Pseudomonadati</taxon>
        <taxon>Pseudomonadota</taxon>
        <taxon>Betaproteobacteria</taxon>
        <taxon>Burkholderiales</taxon>
        <taxon>Comamonadaceae</taxon>
        <taxon>Delftia</taxon>
    </lineage>
</organism>
<gene>
    <name evidence="2" type="ORF">I6G47_30600</name>
    <name evidence="3" type="ORF">SAMN05421547_102132</name>
</gene>
<reference evidence="2 5" key="2">
    <citation type="submission" date="2020-12" db="EMBL/GenBank/DDBJ databases">
        <title>FDA dAtabase for Regulatory Grade micrObial Sequences (FDA-ARGOS): Supporting development and validation of Infectious Disease Dx tests.</title>
        <authorList>
            <person name="Sproer C."/>
            <person name="Gronow S."/>
            <person name="Severitt S."/>
            <person name="Schroder I."/>
            <person name="Tallon L."/>
            <person name="Sadzewicz L."/>
            <person name="Zhao X."/>
            <person name="Boylan J."/>
            <person name="Ott S."/>
            <person name="Bowen H."/>
            <person name="Vavikolanu K."/>
            <person name="Mehta A."/>
            <person name="Aluvathingal J."/>
            <person name="Nadendla S."/>
            <person name="Lowell S."/>
            <person name="Myers T."/>
            <person name="Yan Y."/>
            <person name="Sichtig H."/>
        </authorList>
    </citation>
    <scope>NUCLEOTIDE SEQUENCE [LARGE SCALE GENOMIC DNA]</scope>
    <source>
        <strain evidence="2 5">FDAARGOS_890</strain>
    </source>
</reference>
<accession>A0A1H3GAP7</accession>
<keyword evidence="1" id="KW-0472">Membrane</keyword>
<dbReference type="Proteomes" id="UP000595064">
    <property type="component" value="Chromosome"/>
</dbReference>
<protein>
    <submittedName>
        <fullName evidence="3">Uncharacterized protein</fullName>
    </submittedName>
</protein>
<sequence length="49" mass="5612">MTTATTPRPQLLRRLALWAAVLLVLGLVFMLYLQPEFMLGMADQLWACF</sequence>
<dbReference type="EMBL" id="CP065748">
    <property type="protein sequence ID" value="QPS81259.1"/>
    <property type="molecule type" value="Genomic_DNA"/>
</dbReference>
<dbReference type="KEGG" id="dla:I6G47_30600"/>
<dbReference type="RefSeq" id="WP_016447625.1">
    <property type="nucleotide sequence ID" value="NZ_AP025556.1"/>
</dbReference>
<name>A0A1H3GAP7_9BURK</name>
<reference evidence="3 4" key="1">
    <citation type="submission" date="2016-10" db="EMBL/GenBank/DDBJ databases">
        <authorList>
            <person name="de Groot N.N."/>
        </authorList>
    </citation>
    <scope>NUCLEOTIDE SEQUENCE [LARGE SCALE GENOMIC DNA]</scope>
    <source>
        <strain evidence="3 4">LMG 24775</strain>
    </source>
</reference>
<dbReference type="GeneID" id="94690920"/>
<evidence type="ECO:0000313" key="4">
    <source>
        <dbReference type="Proteomes" id="UP000183417"/>
    </source>
</evidence>
<keyword evidence="5" id="KW-1185">Reference proteome</keyword>
<keyword evidence="1" id="KW-1133">Transmembrane helix</keyword>
<dbReference type="AlphaFoldDB" id="A0A1H3GAP7"/>
<feature type="transmembrane region" description="Helical" evidence="1">
    <location>
        <begin position="15"/>
        <end position="33"/>
    </location>
</feature>
<evidence type="ECO:0000313" key="5">
    <source>
        <dbReference type="Proteomes" id="UP000595064"/>
    </source>
</evidence>
<dbReference type="Proteomes" id="UP000183417">
    <property type="component" value="Unassembled WGS sequence"/>
</dbReference>